<comment type="caution">
    <text evidence="1">The sequence shown here is derived from an EMBL/GenBank/DDBJ whole genome shotgun (WGS) entry which is preliminary data.</text>
</comment>
<name>K9EXR8_9ACTO</name>
<sequence length="80" mass="8812">MVLIRQRGRRIGPAGKAVARIGSGEPVLVIQLQITEKVDPITGVRSRSRQIIFPRFHQWEAVTSLLETTSAEGAGSKYLI</sequence>
<dbReference type="Proteomes" id="UP000009888">
    <property type="component" value="Unassembled WGS sequence"/>
</dbReference>
<reference evidence="1 2" key="1">
    <citation type="submission" date="2012-09" db="EMBL/GenBank/DDBJ databases">
        <title>The Genome Sequence of Actinobaculum massiliae ACS-171-V-COL2.</title>
        <authorList>
            <consortium name="The Broad Institute Genome Sequencing Platform"/>
            <person name="Earl A."/>
            <person name="Ward D."/>
            <person name="Feldgarden M."/>
            <person name="Gevers D."/>
            <person name="Saerens B."/>
            <person name="Vaneechoutte M."/>
            <person name="Walker B."/>
            <person name="Young S.K."/>
            <person name="Zeng Q."/>
            <person name="Gargeya S."/>
            <person name="Fitzgerald M."/>
            <person name="Haas B."/>
            <person name="Abouelleil A."/>
            <person name="Alvarado L."/>
            <person name="Arachchi H.M."/>
            <person name="Berlin A."/>
            <person name="Chapman S.B."/>
            <person name="Goldberg J."/>
            <person name="Griggs A."/>
            <person name="Gujja S."/>
            <person name="Hansen M."/>
            <person name="Howarth C."/>
            <person name="Imamovic A."/>
            <person name="Larimer J."/>
            <person name="McCowen C."/>
            <person name="Montmayeur A."/>
            <person name="Murphy C."/>
            <person name="Neiman D."/>
            <person name="Pearson M."/>
            <person name="Priest M."/>
            <person name="Roberts A."/>
            <person name="Saif S."/>
            <person name="Shea T."/>
            <person name="Sisk P."/>
            <person name="Sykes S."/>
            <person name="Wortman J."/>
            <person name="Nusbaum C."/>
            <person name="Birren B."/>
        </authorList>
    </citation>
    <scope>NUCLEOTIDE SEQUENCE [LARGE SCALE GENOMIC DNA]</scope>
    <source>
        <strain evidence="2">ACS-171-V-Col2</strain>
    </source>
</reference>
<keyword evidence="2" id="KW-1185">Reference proteome</keyword>
<proteinExistence type="predicted"/>
<protein>
    <submittedName>
        <fullName evidence="1">Uncharacterized protein</fullName>
    </submittedName>
</protein>
<organism evidence="1 2">
    <name type="scientific">Actinobaculum massiliense ACS-171-V-Col2</name>
    <dbReference type="NCBI Taxonomy" id="883066"/>
    <lineage>
        <taxon>Bacteria</taxon>
        <taxon>Bacillati</taxon>
        <taxon>Actinomycetota</taxon>
        <taxon>Actinomycetes</taxon>
        <taxon>Actinomycetales</taxon>
        <taxon>Actinomycetaceae</taxon>
        <taxon>Actinobaculum</taxon>
    </lineage>
</organism>
<evidence type="ECO:0000313" key="1">
    <source>
        <dbReference type="EMBL" id="EKU95787.1"/>
    </source>
</evidence>
<accession>K9EXR8</accession>
<dbReference type="STRING" id="202789.GCA_001457435_01559"/>
<dbReference type="AlphaFoldDB" id="K9EXR8"/>
<gene>
    <name evidence="1" type="ORF">HMPREF9233_00574</name>
</gene>
<dbReference type="eggNOG" id="COG0610">
    <property type="taxonomic scope" value="Bacteria"/>
</dbReference>
<dbReference type="HOGENOM" id="CLU_2581835_0_0_11"/>
<dbReference type="EMBL" id="AGWL01000002">
    <property type="protein sequence ID" value="EKU95787.1"/>
    <property type="molecule type" value="Genomic_DNA"/>
</dbReference>
<evidence type="ECO:0000313" key="2">
    <source>
        <dbReference type="Proteomes" id="UP000009888"/>
    </source>
</evidence>